<dbReference type="InterPro" id="IPR029065">
    <property type="entry name" value="Enolase_C-like"/>
</dbReference>
<proteinExistence type="predicted"/>
<dbReference type="AlphaFoldDB" id="A0A382U5H2"/>
<dbReference type="PANTHER" id="PTHR48080">
    <property type="entry name" value="D-GALACTONATE DEHYDRATASE-RELATED"/>
    <property type="match status" value="1"/>
</dbReference>
<accession>A0A382U5H2</accession>
<dbReference type="Gene3D" id="3.30.390.10">
    <property type="entry name" value="Enolase-like, N-terminal domain"/>
    <property type="match status" value="1"/>
</dbReference>
<sequence length="134" mass="15064">YNRWDFQPIFDQKSISIIQPDVCHAGGISELKKIATAAETNFISVAPHNSNGPISTVASIHLDMNIPNCYKQEIFVSFLERYKKVLTNNIIIEDGFVVPPSGPGWGTDLDEEALKNFPPSEYVPIESEPYKDFF</sequence>
<evidence type="ECO:0000259" key="1">
    <source>
        <dbReference type="Pfam" id="PF13378"/>
    </source>
</evidence>
<organism evidence="2">
    <name type="scientific">marine metagenome</name>
    <dbReference type="NCBI Taxonomy" id="408172"/>
    <lineage>
        <taxon>unclassified sequences</taxon>
        <taxon>metagenomes</taxon>
        <taxon>ecological metagenomes</taxon>
    </lineage>
</organism>
<dbReference type="SUPFAM" id="SSF51604">
    <property type="entry name" value="Enolase C-terminal domain-like"/>
    <property type="match status" value="1"/>
</dbReference>
<dbReference type="InterPro" id="IPR036849">
    <property type="entry name" value="Enolase-like_C_sf"/>
</dbReference>
<reference evidence="2" key="1">
    <citation type="submission" date="2018-05" db="EMBL/GenBank/DDBJ databases">
        <authorList>
            <person name="Lanie J.A."/>
            <person name="Ng W.-L."/>
            <person name="Kazmierczak K.M."/>
            <person name="Andrzejewski T.M."/>
            <person name="Davidsen T.M."/>
            <person name="Wayne K.J."/>
            <person name="Tettelin H."/>
            <person name="Glass J.I."/>
            <person name="Rusch D."/>
            <person name="Podicherti R."/>
            <person name="Tsui H.-C.T."/>
            <person name="Winkler M.E."/>
        </authorList>
    </citation>
    <scope>NUCLEOTIDE SEQUENCE</scope>
</reference>
<feature type="non-terminal residue" evidence="2">
    <location>
        <position position="1"/>
    </location>
</feature>
<dbReference type="InterPro" id="IPR034593">
    <property type="entry name" value="DgoD-like"/>
</dbReference>
<dbReference type="EMBL" id="UINC01141673">
    <property type="protein sequence ID" value="SVD29556.1"/>
    <property type="molecule type" value="Genomic_DNA"/>
</dbReference>
<protein>
    <recommendedName>
        <fullName evidence="1">Enolase C-terminal domain-containing protein</fullName>
    </recommendedName>
</protein>
<dbReference type="Pfam" id="PF13378">
    <property type="entry name" value="MR_MLE_C"/>
    <property type="match status" value="1"/>
</dbReference>
<feature type="domain" description="Enolase C-terminal" evidence="1">
    <location>
        <begin position="1"/>
        <end position="113"/>
    </location>
</feature>
<name>A0A382U5H2_9ZZZZ</name>
<gene>
    <name evidence="2" type="ORF">METZ01_LOCUS382410</name>
</gene>
<dbReference type="InterPro" id="IPR029017">
    <property type="entry name" value="Enolase-like_N"/>
</dbReference>
<evidence type="ECO:0000313" key="2">
    <source>
        <dbReference type="EMBL" id="SVD29556.1"/>
    </source>
</evidence>
<dbReference type="PANTHER" id="PTHR48080:SF2">
    <property type="entry name" value="D-GALACTONATE DEHYDRATASE"/>
    <property type="match status" value="1"/>
</dbReference>
<dbReference type="Gene3D" id="3.20.20.120">
    <property type="entry name" value="Enolase-like C-terminal domain"/>
    <property type="match status" value="1"/>
</dbReference>